<feature type="domain" description="F-box" evidence="3">
    <location>
        <begin position="2"/>
        <end position="49"/>
    </location>
</feature>
<dbReference type="PROSITE" id="PS50181">
    <property type="entry name" value="FBOX"/>
    <property type="match status" value="1"/>
</dbReference>
<evidence type="ECO:0000313" key="5">
    <source>
        <dbReference type="Proteomes" id="UP001054889"/>
    </source>
</evidence>
<dbReference type="InterPro" id="IPR036047">
    <property type="entry name" value="F-box-like_dom_sf"/>
</dbReference>
<evidence type="ECO:0000259" key="3">
    <source>
        <dbReference type="PROSITE" id="PS50181"/>
    </source>
</evidence>
<dbReference type="Proteomes" id="UP001054889">
    <property type="component" value="Unassembled WGS sequence"/>
</dbReference>
<feature type="chain" id="PRO_5043629900" description="F-box domain-containing protein" evidence="2">
    <location>
        <begin position="25"/>
        <end position="128"/>
    </location>
</feature>
<comment type="caution">
    <text evidence="4">The sequence shown here is derived from an EMBL/GenBank/DDBJ whole genome shotgun (WGS) entry which is preliminary data.</text>
</comment>
<gene>
    <name evidence="4" type="primary">gb02810</name>
    <name evidence="4" type="ORF">PR202_gb02810</name>
</gene>
<feature type="region of interest" description="Disordered" evidence="1">
    <location>
        <begin position="65"/>
        <end position="128"/>
    </location>
</feature>
<dbReference type="EMBL" id="BQKI01000072">
    <property type="protein sequence ID" value="GJN15865.1"/>
    <property type="molecule type" value="Genomic_DNA"/>
</dbReference>
<keyword evidence="5" id="KW-1185">Reference proteome</keyword>
<reference evidence="4" key="1">
    <citation type="journal article" date="2018" name="DNA Res.">
        <title>Multiple hybrid de novo genome assembly of finger millet, an orphan allotetraploid crop.</title>
        <authorList>
            <person name="Hatakeyama M."/>
            <person name="Aluri S."/>
            <person name="Balachadran M.T."/>
            <person name="Sivarajan S.R."/>
            <person name="Patrignani A."/>
            <person name="Gruter S."/>
            <person name="Poveda L."/>
            <person name="Shimizu-Inatsugi R."/>
            <person name="Baeten J."/>
            <person name="Francoijs K.J."/>
            <person name="Nataraja K.N."/>
            <person name="Reddy Y.A.N."/>
            <person name="Phadnis S."/>
            <person name="Ravikumar R.L."/>
            <person name="Schlapbach R."/>
            <person name="Sreeman S.M."/>
            <person name="Shimizu K.K."/>
        </authorList>
    </citation>
    <scope>NUCLEOTIDE SEQUENCE</scope>
</reference>
<dbReference type="AlphaFoldDB" id="A0AAV5E175"/>
<dbReference type="InterPro" id="IPR001810">
    <property type="entry name" value="F-box_dom"/>
</dbReference>
<dbReference type="Gene3D" id="1.20.1280.50">
    <property type="match status" value="1"/>
</dbReference>
<evidence type="ECO:0000256" key="2">
    <source>
        <dbReference type="SAM" id="SignalP"/>
    </source>
</evidence>
<name>A0AAV5E175_ELECO</name>
<evidence type="ECO:0000256" key="1">
    <source>
        <dbReference type="SAM" id="MobiDB-lite"/>
    </source>
</evidence>
<evidence type="ECO:0000313" key="4">
    <source>
        <dbReference type="EMBL" id="GJN15865.1"/>
    </source>
</evidence>
<accession>A0AAV5E175</accession>
<dbReference type="Pfam" id="PF00646">
    <property type="entry name" value="F-box"/>
    <property type="match status" value="1"/>
</dbReference>
<feature type="signal peptide" evidence="2">
    <location>
        <begin position="1"/>
        <end position="24"/>
    </location>
</feature>
<dbReference type="SMART" id="SM00256">
    <property type="entry name" value="FBOX"/>
    <property type="match status" value="1"/>
</dbReference>
<sequence length="128" mass="13725">MAEDSFSLPSDVLVLIVLLLPTSARRRLRLVCKLWRDVIDERTSEMQSRSKTLAFLTQDLLAHRVHGPGDGAGPRARARRGHQLAAAGHVAGLDSGRTGVATDERSRESGYRGDGSHNRGEGDLGAGG</sequence>
<proteinExistence type="predicted"/>
<keyword evidence="2" id="KW-0732">Signal</keyword>
<feature type="compositionally biased region" description="Basic and acidic residues" evidence="1">
    <location>
        <begin position="102"/>
        <end position="122"/>
    </location>
</feature>
<protein>
    <recommendedName>
        <fullName evidence="3">F-box domain-containing protein</fullName>
    </recommendedName>
</protein>
<reference evidence="4" key="2">
    <citation type="submission" date="2021-12" db="EMBL/GenBank/DDBJ databases">
        <title>Resequencing data analysis of finger millet.</title>
        <authorList>
            <person name="Hatakeyama M."/>
            <person name="Aluri S."/>
            <person name="Balachadran M.T."/>
            <person name="Sivarajan S.R."/>
            <person name="Poveda L."/>
            <person name="Shimizu-Inatsugi R."/>
            <person name="Schlapbach R."/>
            <person name="Sreeman S.M."/>
            <person name="Shimizu K.K."/>
        </authorList>
    </citation>
    <scope>NUCLEOTIDE SEQUENCE</scope>
</reference>
<organism evidence="4 5">
    <name type="scientific">Eleusine coracana subsp. coracana</name>
    <dbReference type="NCBI Taxonomy" id="191504"/>
    <lineage>
        <taxon>Eukaryota</taxon>
        <taxon>Viridiplantae</taxon>
        <taxon>Streptophyta</taxon>
        <taxon>Embryophyta</taxon>
        <taxon>Tracheophyta</taxon>
        <taxon>Spermatophyta</taxon>
        <taxon>Magnoliopsida</taxon>
        <taxon>Liliopsida</taxon>
        <taxon>Poales</taxon>
        <taxon>Poaceae</taxon>
        <taxon>PACMAD clade</taxon>
        <taxon>Chloridoideae</taxon>
        <taxon>Cynodonteae</taxon>
        <taxon>Eleusininae</taxon>
        <taxon>Eleusine</taxon>
    </lineage>
</organism>
<dbReference type="SUPFAM" id="SSF81383">
    <property type="entry name" value="F-box domain"/>
    <property type="match status" value="1"/>
</dbReference>